<organism evidence="1 2">
    <name type="scientific">Paenibacillus alvei</name>
    <name type="common">Bacillus alvei</name>
    <dbReference type="NCBI Taxonomy" id="44250"/>
    <lineage>
        <taxon>Bacteria</taxon>
        <taxon>Bacillati</taxon>
        <taxon>Bacillota</taxon>
        <taxon>Bacilli</taxon>
        <taxon>Bacillales</taxon>
        <taxon>Paenibacillaceae</taxon>
        <taxon>Paenibacillus</taxon>
    </lineage>
</organism>
<name>A0ABT4EJX3_PAEAL</name>
<proteinExistence type="predicted"/>
<reference evidence="1 2" key="1">
    <citation type="submission" date="2022-05" db="EMBL/GenBank/DDBJ databases">
        <title>Genome Sequencing of Bee-Associated Microbes.</title>
        <authorList>
            <person name="Dunlap C."/>
        </authorList>
    </citation>
    <scope>NUCLEOTIDE SEQUENCE [LARGE SCALE GENOMIC DNA]</scope>
    <source>
        <strain evidence="1 2">NRRL NRS-750</strain>
    </source>
</reference>
<sequence>MASIVMYEILTSIRLHPFLLTAAEIHRLSDGESRELDGMIADAFRKGR</sequence>
<accession>A0ABT4EJX3</accession>
<gene>
    <name evidence="1" type="ORF">M5X04_26905</name>
</gene>
<dbReference type="RefSeq" id="WP_268633023.1">
    <property type="nucleotide sequence ID" value="NZ_JAMDLY010000024.1"/>
</dbReference>
<protein>
    <submittedName>
        <fullName evidence="1">Uncharacterized protein</fullName>
    </submittedName>
</protein>
<keyword evidence="2" id="KW-1185">Reference proteome</keyword>
<evidence type="ECO:0000313" key="2">
    <source>
        <dbReference type="Proteomes" id="UP001527090"/>
    </source>
</evidence>
<evidence type="ECO:0000313" key="1">
    <source>
        <dbReference type="EMBL" id="MCY9532943.1"/>
    </source>
</evidence>
<comment type="caution">
    <text evidence="1">The sequence shown here is derived from an EMBL/GenBank/DDBJ whole genome shotgun (WGS) entry which is preliminary data.</text>
</comment>
<dbReference type="EMBL" id="JAMDLY010000024">
    <property type="protein sequence ID" value="MCY9532943.1"/>
    <property type="molecule type" value="Genomic_DNA"/>
</dbReference>
<dbReference type="Proteomes" id="UP001527090">
    <property type="component" value="Unassembled WGS sequence"/>
</dbReference>